<dbReference type="Proteomes" id="UP001282474">
    <property type="component" value="Unassembled WGS sequence"/>
</dbReference>
<keyword evidence="1" id="KW-1133">Transmembrane helix</keyword>
<name>A0ABU4N2H2_9ACTN</name>
<evidence type="ECO:0000313" key="2">
    <source>
        <dbReference type="EMBL" id="MDX3043551.1"/>
    </source>
</evidence>
<gene>
    <name evidence="2" type="ORF">PV383_41295</name>
</gene>
<organism evidence="2 3">
    <name type="scientific">Streptomyces caniscabiei</name>
    <dbReference type="NCBI Taxonomy" id="2746961"/>
    <lineage>
        <taxon>Bacteria</taxon>
        <taxon>Bacillati</taxon>
        <taxon>Actinomycetota</taxon>
        <taxon>Actinomycetes</taxon>
        <taxon>Kitasatosporales</taxon>
        <taxon>Streptomycetaceae</taxon>
        <taxon>Streptomyces</taxon>
    </lineage>
</organism>
<keyword evidence="1" id="KW-0472">Membrane</keyword>
<protein>
    <recommendedName>
        <fullName evidence="4">Integral membrane protein</fullName>
    </recommendedName>
</protein>
<evidence type="ECO:0000256" key="1">
    <source>
        <dbReference type="SAM" id="Phobius"/>
    </source>
</evidence>
<feature type="transmembrane region" description="Helical" evidence="1">
    <location>
        <begin position="43"/>
        <end position="60"/>
    </location>
</feature>
<feature type="transmembrane region" description="Helical" evidence="1">
    <location>
        <begin position="66"/>
        <end position="87"/>
    </location>
</feature>
<dbReference type="EMBL" id="JARAWJ010000054">
    <property type="protein sequence ID" value="MDX3043551.1"/>
    <property type="molecule type" value="Genomic_DNA"/>
</dbReference>
<sequence length="98" mass="10200">MGQRMVEATELAKIGAGLFGLVVGWIAYRTLRRKDGPAQVSDLASVIAAVGGGAVAALPFEDPDMFGAYAVGLGVGFFAYLLIGFAVEGKGETKSWMD</sequence>
<keyword evidence="3" id="KW-1185">Reference proteome</keyword>
<reference evidence="2 3" key="1">
    <citation type="journal article" date="2023" name="Microb. Genom.">
        <title>Mesoterricola silvestris gen. nov., sp. nov., Mesoterricola sediminis sp. nov., Geothrix oryzae sp. nov., Geothrix edaphica sp. nov., Geothrix rubra sp. nov., and Geothrix limicola sp. nov., six novel members of Acidobacteriota isolated from soils.</title>
        <authorList>
            <person name="Weisberg A.J."/>
            <person name="Pearce E."/>
            <person name="Kramer C.G."/>
            <person name="Chang J.H."/>
            <person name="Clarke C.R."/>
        </authorList>
    </citation>
    <scope>NUCLEOTIDE SEQUENCE [LARGE SCALE GENOMIC DNA]</scope>
    <source>
        <strain evidence="2 3">NE20-4-1</strain>
    </source>
</reference>
<dbReference type="RefSeq" id="WP_193381329.1">
    <property type="nucleotide sequence ID" value="NZ_JABXWF010000032.1"/>
</dbReference>
<accession>A0ABU4N2H2</accession>
<proteinExistence type="predicted"/>
<feature type="transmembrane region" description="Helical" evidence="1">
    <location>
        <begin position="12"/>
        <end position="31"/>
    </location>
</feature>
<keyword evidence="1" id="KW-0812">Transmembrane</keyword>
<evidence type="ECO:0000313" key="3">
    <source>
        <dbReference type="Proteomes" id="UP001282474"/>
    </source>
</evidence>
<comment type="caution">
    <text evidence="2">The sequence shown here is derived from an EMBL/GenBank/DDBJ whole genome shotgun (WGS) entry which is preliminary data.</text>
</comment>
<evidence type="ECO:0008006" key="4">
    <source>
        <dbReference type="Google" id="ProtNLM"/>
    </source>
</evidence>